<reference evidence="2 3" key="1">
    <citation type="journal article" date="2009" name="Nature">
        <title>The Sorghum bicolor genome and the diversification of grasses.</title>
        <authorList>
            <person name="Paterson A.H."/>
            <person name="Bowers J.E."/>
            <person name="Bruggmann R."/>
            <person name="Dubchak I."/>
            <person name="Grimwood J."/>
            <person name="Gundlach H."/>
            <person name="Haberer G."/>
            <person name="Hellsten U."/>
            <person name="Mitros T."/>
            <person name="Poliakov A."/>
            <person name="Schmutz J."/>
            <person name="Spannagl M."/>
            <person name="Tang H."/>
            <person name="Wang X."/>
            <person name="Wicker T."/>
            <person name="Bharti A.K."/>
            <person name="Chapman J."/>
            <person name="Feltus F.A."/>
            <person name="Gowik U."/>
            <person name="Grigoriev I.V."/>
            <person name="Lyons E."/>
            <person name="Maher C.A."/>
            <person name="Martis M."/>
            <person name="Narechania A."/>
            <person name="Otillar R.P."/>
            <person name="Penning B.W."/>
            <person name="Salamov A.A."/>
            <person name="Wang Y."/>
            <person name="Zhang L."/>
            <person name="Carpita N.C."/>
            <person name="Freeling M."/>
            <person name="Gingle A.R."/>
            <person name="Hash C.T."/>
            <person name="Keller B."/>
            <person name="Klein P."/>
            <person name="Kresovich S."/>
            <person name="McCann M.C."/>
            <person name="Ming R."/>
            <person name="Peterson D.G."/>
            <person name="Mehboob-ur-Rahman"/>
            <person name="Ware D."/>
            <person name="Westhoff P."/>
            <person name="Mayer K.F."/>
            <person name="Messing J."/>
            <person name="Rokhsar D.S."/>
        </authorList>
    </citation>
    <scope>NUCLEOTIDE SEQUENCE [LARGE SCALE GENOMIC DNA]</scope>
    <source>
        <strain evidence="3">cv. BTx623</strain>
    </source>
</reference>
<dbReference type="EMBL" id="CM000760">
    <property type="protein sequence ID" value="OQU92824.1"/>
    <property type="molecule type" value="Genomic_DNA"/>
</dbReference>
<gene>
    <name evidence="2" type="ORF">SORBI_3001G421250</name>
</gene>
<evidence type="ECO:0000313" key="3">
    <source>
        <dbReference type="Proteomes" id="UP000000768"/>
    </source>
</evidence>
<dbReference type="Proteomes" id="UP000000768">
    <property type="component" value="Chromosome 1"/>
</dbReference>
<evidence type="ECO:0000256" key="1">
    <source>
        <dbReference type="SAM" id="MobiDB-lite"/>
    </source>
</evidence>
<feature type="compositionally biased region" description="Basic and acidic residues" evidence="1">
    <location>
        <begin position="34"/>
        <end position="46"/>
    </location>
</feature>
<accession>A0A1Z5SA62</accession>
<dbReference type="AlphaFoldDB" id="A0A1Z5SA62"/>
<organism evidence="2 3">
    <name type="scientific">Sorghum bicolor</name>
    <name type="common">Sorghum</name>
    <name type="synonym">Sorghum vulgare</name>
    <dbReference type="NCBI Taxonomy" id="4558"/>
    <lineage>
        <taxon>Eukaryota</taxon>
        <taxon>Viridiplantae</taxon>
        <taxon>Streptophyta</taxon>
        <taxon>Embryophyta</taxon>
        <taxon>Tracheophyta</taxon>
        <taxon>Spermatophyta</taxon>
        <taxon>Magnoliopsida</taxon>
        <taxon>Liliopsida</taxon>
        <taxon>Poales</taxon>
        <taxon>Poaceae</taxon>
        <taxon>PACMAD clade</taxon>
        <taxon>Panicoideae</taxon>
        <taxon>Andropogonodae</taxon>
        <taxon>Andropogoneae</taxon>
        <taxon>Sorghinae</taxon>
        <taxon>Sorghum</taxon>
    </lineage>
</organism>
<keyword evidence="3" id="KW-1185">Reference proteome</keyword>
<dbReference type="Gramene" id="OQU92824">
    <property type="protein sequence ID" value="OQU92824"/>
    <property type="gene ID" value="SORBI_3001G421250"/>
</dbReference>
<dbReference type="InParanoid" id="A0A1Z5SA62"/>
<protein>
    <submittedName>
        <fullName evidence="2">Uncharacterized protein</fullName>
    </submittedName>
</protein>
<sequence>MARRVTFLRRLPRALPGSARARPRRLVGAYRCGRSSESRVGGEQRTNEQTNSAGAGEGEAESWGGRIGDRRSARQGGFRCDSLAGLGELGVWQGTASARAKFQASKQSNPQPPPLPT</sequence>
<feature type="region of interest" description="Disordered" evidence="1">
    <location>
        <begin position="30"/>
        <end position="74"/>
    </location>
</feature>
<evidence type="ECO:0000313" key="2">
    <source>
        <dbReference type="EMBL" id="OQU92824.1"/>
    </source>
</evidence>
<proteinExistence type="predicted"/>
<reference evidence="3" key="2">
    <citation type="journal article" date="2018" name="Plant J.">
        <title>The Sorghum bicolor reference genome: improved assembly, gene annotations, a transcriptome atlas, and signatures of genome organization.</title>
        <authorList>
            <person name="McCormick R.F."/>
            <person name="Truong S.K."/>
            <person name="Sreedasyam A."/>
            <person name="Jenkins J."/>
            <person name="Shu S."/>
            <person name="Sims D."/>
            <person name="Kennedy M."/>
            <person name="Amirebrahimi M."/>
            <person name="Weers B.D."/>
            <person name="McKinley B."/>
            <person name="Mattison A."/>
            <person name="Morishige D.T."/>
            <person name="Grimwood J."/>
            <person name="Schmutz J."/>
            <person name="Mullet J.E."/>
        </authorList>
    </citation>
    <scope>NUCLEOTIDE SEQUENCE [LARGE SCALE GENOMIC DNA]</scope>
    <source>
        <strain evidence="3">cv. BTx623</strain>
    </source>
</reference>
<name>A0A1Z5SA62_SORBI</name>